<evidence type="ECO:0000313" key="2">
    <source>
        <dbReference type="EMBL" id="SDW58910.1"/>
    </source>
</evidence>
<protein>
    <submittedName>
        <fullName evidence="2">Uncharacterized protein</fullName>
    </submittedName>
</protein>
<evidence type="ECO:0000256" key="1">
    <source>
        <dbReference type="SAM" id="Phobius"/>
    </source>
</evidence>
<keyword evidence="3" id="KW-1185">Reference proteome</keyword>
<dbReference type="AlphaFoldDB" id="A0A1H2US84"/>
<keyword evidence="1" id="KW-0472">Membrane</keyword>
<dbReference type="RefSeq" id="WP_139243912.1">
    <property type="nucleotide sequence ID" value="NZ_BMXH01000002.1"/>
</dbReference>
<name>A0A1H2US84_9GAMM</name>
<evidence type="ECO:0000313" key="3">
    <source>
        <dbReference type="Proteomes" id="UP000198500"/>
    </source>
</evidence>
<feature type="transmembrane region" description="Helical" evidence="1">
    <location>
        <begin position="56"/>
        <end position="75"/>
    </location>
</feature>
<dbReference type="Proteomes" id="UP000198500">
    <property type="component" value="Unassembled WGS sequence"/>
</dbReference>
<gene>
    <name evidence="2" type="ORF">SAMN05443545_102225</name>
</gene>
<organism evidence="2 3">
    <name type="scientific">Aidingimonas halophila</name>
    <dbReference type="NCBI Taxonomy" id="574349"/>
    <lineage>
        <taxon>Bacteria</taxon>
        <taxon>Pseudomonadati</taxon>
        <taxon>Pseudomonadota</taxon>
        <taxon>Gammaproteobacteria</taxon>
        <taxon>Oceanospirillales</taxon>
        <taxon>Halomonadaceae</taxon>
        <taxon>Aidingimonas</taxon>
    </lineage>
</organism>
<keyword evidence="1" id="KW-1133">Transmembrane helix</keyword>
<accession>A0A1H2US84</accession>
<dbReference type="EMBL" id="FNNI01000002">
    <property type="protein sequence ID" value="SDW58910.1"/>
    <property type="molecule type" value="Genomic_DNA"/>
</dbReference>
<reference evidence="2 3" key="1">
    <citation type="submission" date="2016-10" db="EMBL/GenBank/DDBJ databases">
        <authorList>
            <person name="de Groot N.N."/>
        </authorList>
    </citation>
    <scope>NUCLEOTIDE SEQUENCE [LARGE SCALE GENOMIC DNA]</scope>
    <source>
        <strain evidence="2 3">DSM 19219</strain>
    </source>
</reference>
<sequence length="76" mass="8648">MTYLRDERGKENKRKELVQGVTLRAAWIAAPSRHEPSRSILKTEHAPQRKDFMHNIVYIVGAVVIVLVILSALGLR</sequence>
<keyword evidence="1" id="KW-0812">Transmembrane</keyword>
<proteinExistence type="predicted"/>